<evidence type="ECO:0000313" key="1">
    <source>
        <dbReference type="EMBL" id="RGS18030.1"/>
    </source>
</evidence>
<evidence type="ECO:0000313" key="2">
    <source>
        <dbReference type="Proteomes" id="UP000283872"/>
    </source>
</evidence>
<dbReference type="AlphaFoldDB" id="A0A3E5E220"/>
<comment type="caution">
    <text evidence="1">The sequence shown here is derived from an EMBL/GenBank/DDBJ whole genome shotgun (WGS) entry which is preliminary data.</text>
</comment>
<protein>
    <submittedName>
        <fullName evidence="1">Uncharacterized protein</fullName>
    </submittedName>
</protein>
<name>A0A3E5E220_9BACT</name>
<dbReference type="Proteomes" id="UP000283872">
    <property type="component" value="Unassembled WGS sequence"/>
</dbReference>
<sequence length="83" mass="9554">MKEEDLTKAIQLKALLDSERELLKFANHPSVDLRVNLEERCDHGRILNIEYLLGDNIIEGLKAMVIANIEGRINDLQEQLEKL</sequence>
<accession>A0A3E5E220</accession>
<gene>
    <name evidence="1" type="ORF">DWY11_04400</name>
</gene>
<proteinExistence type="predicted"/>
<dbReference type="RefSeq" id="WP_117586993.1">
    <property type="nucleotide sequence ID" value="NZ_QRVA01000006.1"/>
</dbReference>
<organism evidence="1 2">
    <name type="scientific">Segatella copri</name>
    <dbReference type="NCBI Taxonomy" id="165179"/>
    <lineage>
        <taxon>Bacteria</taxon>
        <taxon>Pseudomonadati</taxon>
        <taxon>Bacteroidota</taxon>
        <taxon>Bacteroidia</taxon>
        <taxon>Bacteroidales</taxon>
        <taxon>Prevotellaceae</taxon>
        <taxon>Segatella</taxon>
    </lineage>
</organism>
<reference evidence="1 2" key="1">
    <citation type="submission" date="2018-08" db="EMBL/GenBank/DDBJ databases">
        <title>A genome reference for cultivated species of the human gut microbiota.</title>
        <authorList>
            <person name="Zou Y."/>
            <person name="Xue W."/>
            <person name="Luo G."/>
        </authorList>
    </citation>
    <scope>NUCLEOTIDE SEQUENCE [LARGE SCALE GENOMIC DNA]</scope>
    <source>
        <strain evidence="1 2">AF24-12</strain>
    </source>
</reference>
<dbReference type="EMBL" id="QRVA01000006">
    <property type="protein sequence ID" value="RGS18030.1"/>
    <property type="molecule type" value="Genomic_DNA"/>
</dbReference>